<proteinExistence type="predicted"/>
<dbReference type="OrthoDB" id="3837930at2"/>
<accession>A0A1H9K812</accession>
<feature type="compositionally biased region" description="Low complexity" evidence="1">
    <location>
        <begin position="39"/>
        <end position="53"/>
    </location>
</feature>
<keyword evidence="3" id="KW-1185">Reference proteome</keyword>
<name>A0A1H9K812_9ACTN</name>
<evidence type="ECO:0000256" key="1">
    <source>
        <dbReference type="SAM" id="MobiDB-lite"/>
    </source>
</evidence>
<sequence length="100" mass="10362">MSNQSNESSETPDLQEIDVRNNPESRAYAAESTQRVSRASDGGAPPRDAPAAGELPEHGERGTAAGNPVAGLEISADDREDAAVPDDRPQEVDGPATGHA</sequence>
<dbReference type="AlphaFoldDB" id="A0A1H9K812"/>
<evidence type="ECO:0000313" key="3">
    <source>
        <dbReference type="Proteomes" id="UP000198504"/>
    </source>
</evidence>
<protein>
    <submittedName>
        <fullName evidence="2">Uncharacterized protein</fullName>
    </submittedName>
</protein>
<dbReference type="Proteomes" id="UP000198504">
    <property type="component" value="Unassembled WGS sequence"/>
</dbReference>
<dbReference type="STRING" id="1036181.SAMN05421756_10798"/>
<reference evidence="3" key="1">
    <citation type="submission" date="2016-10" db="EMBL/GenBank/DDBJ databases">
        <authorList>
            <person name="Varghese N."/>
            <person name="Submissions S."/>
        </authorList>
    </citation>
    <scope>NUCLEOTIDE SEQUENCE [LARGE SCALE GENOMIC DNA]</scope>
    <source>
        <strain evidence="3">CGMCC 4.6856</strain>
    </source>
</reference>
<feature type="compositionally biased region" description="Basic and acidic residues" evidence="1">
    <location>
        <begin position="81"/>
        <end position="91"/>
    </location>
</feature>
<gene>
    <name evidence="2" type="ORF">SAMN05421756_10798</name>
</gene>
<evidence type="ECO:0000313" key="2">
    <source>
        <dbReference type="EMBL" id="SEQ95188.1"/>
    </source>
</evidence>
<dbReference type="EMBL" id="FOFA01000007">
    <property type="protein sequence ID" value="SEQ95188.1"/>
    <property type="molecule type" value="Genomic_DNA"/>
</dbReference>
<feature type="region of interest" description="Disordered" evidence="1">
    <location>
        <begin position="1"/>
        <end position="100"/>
    </location>
</feature>
<organism evidence="2 3">
    <name type="scientific">Microlunatus flavus</name>
    <dbReference type="NCBI Taxonomy" id="1036181"/>
    <lineage>
        <taxon>Bacteria</taxon>
        <taxon>Bacillati</taxon>
        <taxon>Actinomycetota</taxon>
        <taxon>Actinomycetes</taxon>
        <taxon>Propionibacteriales</taxon>
        <taxon>Propionibacteriaceae</taxon>
        <taxon>Microlunatus</taxon>
    </lineage>
</organism>
<dbReference type="RefSeq" id="WP_091182927.1">
    <property type="nucleotide sequence ID" value="NZ_FOFA01000007.1"/>
</dbReference>
<feature type="compositionally biased region" description="Polar residues" evidence="1">
    <location>
        <begin position="1"/>
        <end position="12"/>
    </location>
</feature>